<gene>
    <name evidence="3" type="ORF">IFJ75_00530</name>
</gene>
<dbReference type="Gene3D" id="2.40.70.10">
    <property type="entry name" value="Acid Proteases"/>
    <property type="match status" value="2"/>
</dbReference>
<dbReference type="Proteomes" id="UP000663918">
    <property type="component" value="Chromosome"/>
</dbReference>
<dbReference type="InterPro" id="IPR001995">
    <property type="entry name" value="Peptidase_A2_cat"/>
</dbReference>
<sequence length="313" mass="33642">MNRRDLLIRLGAVGATVGAAWWFRDHVLWRRPDIVLPPEPEWLPFADDRANVPTVDDVRLNGRPVRALIDSGAQYSVIDRDWVKALGAVKTFDMPVLAYGVGGQAQIGKGVTLDVAVGGTRIDRLRTAILDLGQLASDDGLGTALILGQDVLGEIIVDLDPAHRRVRFLPREASPPTEVRPVNVHRAGKALRTTVVVEGTRVEAVIDTGSSSLLALSRSAAASAGLLDGRERRRGSSLVLGGSMESTLVEVRSLTFADQIYESAEIAIFGDVALPGFPDALIGMEAFVGRRVLLDLGGGRMWASRELDLTIGD</sequence>
<dbReference type="CDD" id="cd05483">
    <property type="entry name" value="retropepsin_like_bacteria"/>
    <property type="match status" value="1"/>
</dbReference>
<protein>
    <submittedName>
        <fullName evidence="3">Retropepsin-like domain-containing protein</fullName>
    </submittedName>
</protein>
<feature type="domain" description="Peptidase A2" evidence="2">
    <location>
        <begin position="65"/>
        <end position="151"/>
    </location>
</feature>
<keyword evidence="1" id="KW-0378">Hydrolase</keyword>
<dbReference type="KEGG" id="bgoe:IFJ75_00530"/>
<accession>A0A975C246</accession>
<dbReference type="EMBL" id="CP062222">
    <property type="protein sequence ID" value="QTC91457.1"/>
    <property type="molecule type" value="Genomic_DNA"/>
</dbReference>
<evidence type="ECO:0000313" key="3">
    <source>
        <dbReference type="EMBL" id="QTC91457.1"/>
    </source>
</evidence>
<dbReference type="GO" id="GO:0004190">
    <property type="term" value="F:aspartic-type endopeptidase activity"/>
    <property type="evidence" value="ECO:0007669"/>
    <property type="project" value="InterPro"/>
</dbReference>
<keyword evidence="4" id="KW-1185">Reference proteome</keyword>
<reference evidence="3" key="1">
    <citation type="submission" date="2020-09" db="EMBL/GenBank/DDBJ databases">
        <title>Brevundimonas sp. LVF2 isolated from a puddle in Goettingen, Germany.</title>
        <authorList>
            <person name="Friedrich I."/>
            <person name="Klassen A."/>
            <person name="Hannes N."/>
            <person name="Schneider D."/>
            <person name="Hertel R."/>
            <person name="Daniel R."/>
        </authorList>
    </citation>
    <scope>NUCLEOTIDE SEQUENCE</scope>
    <source>
        <strain evidence="3">LVF2</strain>
    </source>
</reference>
<evidence type="ECO:0000313" key="4">
    <source>
        <dbReference type="Proteomes" id="UP000663918"/>
    </source>
</evidence>
<dbReference type="AlphaFoldDB" id="A0A975C246"/>
<organism evidence="3 4">
    <name type="scientific">Brevundimonas goettingensis</name>
    <dbReference type="NCBI Taxonomy" id="2774190"/>
    <lineage>
        <taxon>Bacteria</taxon>
        <taxon>Pseudomonadati</taxon>
        <taxon>Pseudomonadota</taxon>
        <taxon>Alphaproteobacteria</taxon>
        <taxon>Caulobacterales</taxon>
        <taxon>Caulobacteraceae</taxon>
        <taxon>Brevundimonas</taxon>
    </lineage>
</organism>
<evidence type="ECO:0000256" key="1">
    <source>
        <dbReference type="ARBA" id="ARBA00022801"/>
    </source>
</evidence>
<name>A0A975C246_9CAUL</name>
<dbReference type="GO" id="GO:0006508">
    <property type="term" value="P:proteolysis"/>
    <property type="evidence" value="ECO:0007669"/>
    <property type="project" value="InterPro"/>
</dbReference>
<dbReference type="InterPro" id="IPR021109">
    <property type="entry name" value="Peptidase_aspartic_dom_sf"/>
</dbReference>
<evidence type="ECO:0000259" key="2">
    <source>
        <dbReference type="PROSITE" id="PS50175"/>
    </source>
</evidence>
<dbReference type="Pfam" id="PF13650">
    <property type="entry name" value="Asp_protease_2"/>
    <property type="match status" value="2"/>
</dbReference>
<dbReference type="InterPro" id="IPR034122">
    <property type="entry name" value="Retropepsin-like_bacterial"/>
</dbReference>
<dbReference type="SUPFAM" id="SSF50630">
    <property type="entry name" value="Acid proteases"/>
    <property type="match status" value="1"/>
</dbReference>
<dbReference type="RefSeq" id="WP_207870634.1">
    <property type="nucleotide sequence ID" value="NZ_CP062222.1"/>
</dbReference>
<dbReference type="PROSITE" id="PS50175">
    <property type="entry name" value="ASP_PROT_RETROV"/>
    <property type="match status" value="1"/>
</dbReference>
<dbReference type="InterPro" id="IPR001969">
    <property type="entry name" value="Aspartic_peptidase_AS"/>
</dbReference>
<proteinExistence type="predicted"/>
<dbReference type="PROSITE" id="PS00141">
    <property type="entry name" value="ASP_PROTEASE"/>
    <property type="match status" value="2"/>
</dbReference>